<gene>
    <name evidence="1" type="ORF">AQPE_0050</name>
</gene>
<evidence type="ECO:0000313" key="1">
    <source>
        <dbReference type="EMBL" id="BBE15914.1"/>
    </source>
</evidence>
<proteinExistence type="predicted"/>
<evidence type="ECO:0000313" key="2">
    <source>
        <dbReference type="Proteomes" id="UP001193389"/>
    </source>
</evidence>
<dbReference type="InterPro" id="IPR054207">
    <property type="entry name" value="DUF6913"/>
</dbReference>
<reference evidence="1" key="1">
    <citation type="journal article" date="2020" name="Int. J. Syst. Evol. Microbiol.">
        <title>Aquipluma nitroreducens gen. nov. sp. nov., a novel facultatively anaerobic bacterium isolated from a freshwater lake.</title>
        <authorList>
            <person name="Watanabe M."/>
            <person name="Kojima H."/>
            <person name="Fukui M."/>
        </authorList>
    </citation>
    <scope>NUCLEOTIDE SEQUENCE</scope>
    <source>
        <strain evidence="1">MeG22</strain>
    </source>
</reference>
<dbReference type="KEGG" id="anf:AQPE_0050"/>
<dbReference type="RefSeq" id="WP_318349031.1">
    <property type="nucleotide sequence ID" value="NZ_AP018694.1"/>
</dbReference>
<organism evidence="1 2">
    <name type="scientific">Aquipluma nitroreducens</name>
    <dbReference type="NCBI Taxonomy" id="2010828"/>
    <lineage>
        <taxon>Bacteria</taxon>
        <taxon>Pseudomonadati</taxon>
        <taxon>Bacteroidota</taxon>
        <taxon>Bacteroidia</taxon>
        <taxon>Marinilabiliales</taxon>
        <taxon>Prolixibacteraceae</taxon>
        <taxon>Aquipluma</taxon>
    </lineage>
</organism>
<dbReference type="Pfam" id="PF21857">
    <property type="entry name" value="DUF6913"/>
    <property type="match status" value="1"/>
</dbReference>
<protein>
    <submittedName>
        <fullName evidence="1">Uncharacterized protein</fullName>
    </submittedName>
</protein>
<name>A0A5K7S3J0_9BACT</name>
<dbReference type="AlphaFoldDB" id="A0A5K7S3J0"/>
<dbReference type="Proteomes" id="UP001193389">
    <property type="component" value="Chromosome"/>
</dbReference>
<accession>A0A5K7S3J0</accession>
<dbReference type="EMBL" id="AP018694">
    <property type="protein sequence ID" value="BBE15914.1"/>
    <property type="molecule type" value="Genomic_DNA"/>
</dbReference>
<keyword evidence="2" id="KW-1185">Reference proteome</keyword>
<sequence length="174" mass="19947">MGIKSKFANRILNSKLNLVVREKKVVNLDSAQTVGILWEIDQQEAFIKIKNELYLAGIKADGLCYFPLKKALIPEEINGFSRKQTSWWLEIPKTQVVEDFIRQKFDILIDITGQKSFPMVYATALSEATFKVGYAGGSTNYFDLNIEFPDRPEASQLAEQILYYLKRINKTTIE</sequence>